<evidence type="ECO:0000313" key="2">
    <source>
        <dbReference type="EMBL" id="ENZ41897.1"/>
    </source>
</evidence>
<evidence type="ECO:0000256" key="1">
    <source>
        <dbReference type="SAM" id="Phobius"/>
    </source>
</evidence>
<name>R0BC83_9FIRM</name>
<feature type="transmembrane region" description="Helical" evidence="1">
    <location>
        <begin position="6"/>
        <end position="23"/>
    </location>
</feature>
<protein>
    <submittedName>
        <fullName evidence="2">Uncharacterized protein</fullName>
    </submittedName>
</protein>
<dbReference type="EMBL" id="AGYG01000009">
    <property type="protein sequence ID" value="ENZ41897.1"/>
    <property type="molecule type" value="Genomic_DNA"/>
</dbReference>
<comment type="caution">
    <text evidence="2">The sequence shown here is derived from an EMBL/GenBank/DDBJ whole genome shotgun (WGS) entry which is preliminary data.</text>
</comment>
<evidence type="ECO:0000313" key="3">
    <source>
        <dbReference type="Proteomes" id="UP000013041"/>
    </source>
</evidence>
<organism evidence="2 3">
    <name type="scientific">Enterocloster bolteae 90B8</name>
    <dbReference type="NCBI Taxonomy" id="997897"/>
    <lineage>
        <taxon>Bacteria</taxon>
        <taxon>Bacillati</taxon>
        <taxon>Bacillota</taxon>
        <taxon>Clostridia</taxon>
        <taxon>Lachnospirales</taxon>
        <taxon>Lachnospiraceae</taxon>
        <taxon>Enterocloster</taxon>
    </lineage>
</organism>
<sequence length="41" mass="4724">MRLKKGIIVFLAFIVPVLTLAGIRRSKRKKHDAKSFSRIEV</sequence>
<keyword evidence="1" id="KW-1133">Transmembrane helix</keyword>
<reference evidence="2 3" key="1">
    <citation type="submission" date="2013-01" db="EMBL/GenBank/DDBJ databases">
        <title>The Genome Sequence of Clostridium bolteae 90B8.</title>
        <authorList>
            <consortium name="The Broad Institute Genome Sequencing Platform"/>
            <person name="Earl A."/>
            <person name="Ward D."/>
            <person name="Feldgarden M."/>
            <person name="Gevers D."/>
            <person name="Courvalin P."/>
            <person name="Lambert T."/>
            <person name="Walker B."/>
            <person name="Young S.K."/>
            <person name="Zeng Q."/>
            <person name="Gargeya S."/>
            <person name="Fitzgerald M."/>
            <person name="Haas B."/>
            <person name="Abouelleil A."/>
            <person name="Alvarado L."/>
            <person name="Arachchi H.M."/>
            <person name="Berlin A.M."/>
            <person name="Chapman S.B."/>
            <person name="Dewar J."/>
            <person name="Goldberg J."/>
            <person name="Griggs A."/>
            <person name="Gujja S."/>
            <person name="Hansen M."/>
            <person name="Howarth C."/>
            <person name="Imamovic A."/>
            <person name="Larimer J."/>
            <person name="McCowan C."/>
            <person name="Murphy C."/>
            <person name="Neiman D."/>
            <person name="Pearson M."/>
            <person name="Priest M."/>
            <person name="Roberts A."/>
            <person name="Saif S."/>
            <person name="Shea T."/>
            <person name="Sisk P."/>
            <person name="Sykes S."/>
            <person name="Wortman J."/>
            <person name="Nusbaum C."/>
            <person name="Birren B."/>
        </authorList>
    </citation>
    <scope>NUCLEOTIDE SEQUENCE [LARGE SCALE GENOMIC DNA]</scope>
    <source>
        <strain evidence="2 3">90B8</strain>
    </source>
</reference>
<accession>R0BC83</accession>
<proteinExistence type="predicted"/>
<dbReference type="PATRIC" id="fig|997897.5.peg.1354"/>
<dbReference type="HOGENOM" id="CLU_3267893_0_0_9"/>
<keyword evidence="1" id="KW-0472">Membrane</keyword>
<dbReference type="Proteomes" id="UP000013041">
    <property type="component" value="Unassembled WGS sequence"/>
</dbReference>
<dbReference type="RefSeq" id="WP_002571544.1">
    <property type="nucleotide sequence ID" value="NZ_KB851149.1"/>
</dbReference>
<dbReference type="AlphaFoldDB" id="R0BC83"/>
<keyword evidence="1" id="KW-0812">Transmembrane</keyword>
<gene>
    <name evidence="2" type="ORF">HMPREF1097_01273</name>
</gene>